<name>A0ABV0ZTI3_9TELE</name>
<dbReference type="EMBL" id="JAHRIP010071134">
    <property type="protein sequence ID" value="MEQ2309137.1"/>
    <property type="molecule type" value="Genomic_DNA"/>
</dbReference>
<reference evidence="1 2" key="1">
    <citation type="submission" date="2021-06" db="EMBL/GenBank/DDBJ databases">
        <authorList>
            <person name="Palmer J.M."/>
        </authorList>
    </citation>
    <scope>NUCLEOTIDE SEQUENCE [LARGE SCALE GENOMIC DNA]</scope>
    <source>
        <strain evidence="1 2">AS_MEX2019</strain>
        <tissue evidence="1">Muscle</tissue>
    </source>
</reference>
<dbReference type="Proteomes" id="UP001469553">
    <property type="component" value="Unassembled WGS sequence"/>
</dbReference>
<proteinExistence type="predicted"/>
<protein>
    <submittedName>
        <fullName evidence="1">Uncharacterized protein</fullName>
    </submittedName>
</protein>
<keyword evidence="2" id="KW-1185">Reference proteome</keyword>
<accession>A0ABV0ZTI3</accession>
<organism evidence="1 2">
    <name type="scientific">Ameca splendens</name>
    <dbReference type="NCBI Taxonomy" id="208324"/>
    <lineage>
        <taxon>Eukaryota</taxon>
        <taxon>Metazoa</taxon>
        <taxon>Chordata</taxon>
        <taxon>Craniata</taxon>
        <taxon>Vertebrata</taxon>
        <taxon>Euteleostomi</taxon>
        <taxon>Actinopterygii</taxon>
        <taxon>Neopterygii</taxon>
        <taxon>Teleostei</taxon>
        <taxon>Neoteleostei</taxon>
        <taxon>Acanthomorphata</taxon>
        <taxon>Ovalentaria</taxon>
        <taxon>Atherinomorphae</taxon>
        <taxon>Cyprinodontiformes</taxon>
        <taxon>Goodeidae</taxon>
        <taxon>Ameca</taxon>
    </lineage>
</organism>
<gene>
    <name evidence="1" type="ORF">AMECASPLE_035505</name>
</gene>
<sequence length="72" mass="8034">MSCVTKMRLVIKQAVINVENHQSLFENKRKQASFLSLDAVFNGTLAGSNSTEKLLLMSRGSSVSFLPDCQWQ</sequence>
<evidence type="ECO:0000313" key="1">
    <source>
        <dbReference type="EMBL" id="MEQ2309137.1"/>
    </source>
</evidence>
<evidence type="ECO:0000313" key="2">
    <source>
        <dbReference type="Proteomes" id="UP001469553"/>
    </source>
</evidence>
<comment type="caution">
    <text evidence="1">The sequence shown here is derived from an EMBL/GenBank/DDBJ whole genome shotgun (WGS) entry which is preliminary data.</text>
</comment>